<gene>
    <name evidence="1" type="ORF">Poly51_60630</name>
</gene>
<dbReference type="AlphaFoldDB" id="A0A5C6E9A8"/>
<sequence length="90" mass="9838">MGVALPPLSAPPPHHRYDHCIQQADAGSPLGGVIVDDTIATSILDGYVSKLFQRCAATYSLTVTMPLFATKSNTHSLRFRIVIVRLARKY</sequence>
<accession>A0A5C6E9A8</accession>
<reference evidence="1 2" key="1">
    <citation type="submission" date="2019-02" db="EMBL/GenBank/DDBJ databases">
        <title>Deep-cultivation of Planctomycetes and their phenomic and genomic characterization uncovers novel biology.</title>
        <authorList>
            <person name="Wiegand S."/>
            <person name="Jogler M."/>
            <person name="Boedeker C."/>
            <person name="Pinto D."/>
            <person name="Vollmers J."/>
            <person name="Rivas-Marin E."/>
            <person name="Kohn T."/>
            <person name="Peeters S.H."/>
            <person name="Heuer A."/>
            <person name="Rast P."/>
            <person name="Oberbeckmann S."/>
            <person name="Bunk B."/>
            <person name="Jeske O."/>
            <person name="Meyerdierks A."/>
            <person name="Storesund J.E."/>
            <person name="Kallscheuer N."/>
            <person name="Luecker S."/>
            <person name="Lage O.M."/>
            <person name="Pohl T."/>
            <person name="Merkel B.J."/>
            <person name="Hornburger P."/>
            <person name="Mueller R.-W."/>
            <person name="Bruemmer F."/>
            <person name="Labrenz M."/>
            <person name="Spormann A.M."/>
            <person name="Op Den Camp H."/>
            <person name="Overmann J."/>
            <person name="Amann R."/>
            <person name="Jetten M.S.M."/>
            <person name="Mascher T."/>
            <person name="Medema M.H."/>
            <person name="Devos D.P."/>
            <person name="Kaster A.-K."/>
            <person name="Ovreas L."/>
            <person name="Rohde M."/>
            <person name="Galperin M.Y."/>
            <person name="Jogler C."/>
        </authorList>
    </citation>
    <scope>NUCLEOTIDE SEQUENCE [LARGE SCALE GENOMIC DNA]</scope>
    <source>
        <strain evidence="1 2">Poly51</strain>
    </source>
</reference>
<proteinExistence type="predicted"/>
<name>A0A5C6E9A8_9BACT</name>
<evidence type="ECO:0000313" key="2">
    <source>
        <dbReference type="Proteomes" id="UP000318288"/>
    </source>
</evidence>
<organism evidence="1 2">
    <name type="scientific">Rubripirellula tenax</name>
    <dbReference type="NCBI Taxonomy" id="2528015"/>
    <lineage>
        <taxon>Bacteria</taxon>
        <taxon>Pseudomonadati</taxon>
        <taxon>Planctomycetota</taxon>
        <taxon>Planctomycetia</taxon>
        <taxon>Pirellulales</taxon>
        <taxon>Pirellulaceae</taxon>
        <taxon>Rubripirellula</taxon>
    </lineage>
</organism>
<evidence type="ECO:0000313" key="1">
    <source>
        <dbReference type="EMBL" id="TWU44497.1"/>
    </source>
</evidence>
<keyword evidence="2" id="KW-1185">Reference proteome</keyword>
<dbReference type="EMBL" id="SJPW01000012">
    <property type="protein sequence ID" value="TWU44497.1"/>
    <property type="molecule type" value="Genomic_DNA"/>
</dbReference>
<dbReference type="Proteomes" id="UP000318288">
    <property type="component" value="Unassembled WGS sequence"/>
</dbReference>
<protein>
    <submittedName>
        <fullName evidence="1">Uncharacterized protein</fullName>
    </submittedName>
</protein>
<comment type="caution">
    <text evidence="1">The sequence shown here is derived from an EMBL/GenBank/DDBJ whole genome shotgun (WGS) entry which is preliminary data.</text>
</comment>